<reference evidence="3 4" key="1">
    <citation type="submission" date="2024-08" db="EMBL/GenBank/DDBJ databases">
        <authorList>
            <person name="Cucini C."/>
            <person name="Frati F."/>
        </authorList>
    </citation>
    <scope>NUCLEOTIDE SEQUENCE [LARGE SCALE GENOMIC DNA]</scope>
</reference>
<keyword evidence="2" id="KW-0732">Signal</keyword>
<feature type="transmembrane region" description="Helical" evidence="1">
    <location>
        <begin position="248"/>
        <end position="271"/>
    </location>
</feature>
<organism evidence="3 4">
    <name type="scientific">Orchesella dallaii</name>
    <dbReference type="NCBI Taxonomy" id="48710"/>
    <lineage>
        <taxon>Eukaryota</taxon>
        <taxon>Metazoa</taxon>
        <taxon>Ecdysozoa</taxon>
        <taxon>Arthropoda</taxon>
        <taxon>Hexapoda</taxon>
        <taxon>Collembola</taxon>
        <taxon>Entomobryomorpha</taxon>
        <taxon>Entomobryoidea</taxon>
        <taxon>Orchesellidae</taxon>
        <taxon>Orchesellinae</taxon>
        <taxon>Orchesella</taxon>
    </lineage>
</organism>
<evidence type="ECO:0000256" key="2">
    <source>
        <dbReference type="SAM" id="SignalP"/>
    </source>
</evidence>
<evidence type="ECO:0000313" key="4">
    <source>
        <dbReference type="Proteomes" id="UP001642540"/>
    </source>
</evidence>
<accession>A0ABP1R9R8</accession>
<dbReference type="Proteomes" id="UP001642540">
    <property type="component" value="Unassembled WGS sequence"/>
</dbReference>
<sequence length="282" mass="31316">MGLLGFPNVTLELLTILLTLVTLFNSVKGRREVVEITGHHLKLTTSSELSCDRISRQSRSYKLKSIPLSLLNTTKAVRNLHYDVAMSSGYLSAILEASDMNEDFRQKLEETGLCVNSTNLTPSNFTIKIHPGEDDILTVYFLQNLNITLGKENKSILLTSWKGGQREAVLHSIMLKVGNGSGSVILQLMCFLGEEMGMSVSIISTQPTFPMDNPTFMAQLKNELESDHNVTFSGIEDCIAEEDDRRSAWVAGLAIACFVSGVILLILYILIKIFKLIKLSWI</sequence>
<keyword evidence="1" id="KW-0472">Membrane</keyword>
<proteinExistence type="predicted"/>
<feature type="chain" id="PRO_5045669377" evidence="2">
    <location>
        <begin position="30"/>
        <end position="282"/>
    </location>
</feature>
<name>A0ABP1R9R8_9HEXA</name>
<comment type="caution">
    <text evidence="3">The sequence shown here is derived from an EMBL/GenBank/DDBJ whole genome shotgun (WGS) entry which is preliminary data.</text>
</comment>
<keyword evidence="1" id="KW-1133">Transmembrane helix</keyword>
<keyword evidence="1" id="KW-0812">Transmembrane</keyword>
<dbReference type="EMBL" id="CAXLJM020000068">
    <property type="protein sequence ID" value="CAL8123783.1"/>
    <property type="molecule type" value="Genomic_DNA"/>
</dbReference>
<keyword evidence="4" id="KW-1185">Reference proteome</keyword>
<evidence type="ECO:0000256" key="1">
    <source>
        <dbReference type="SAM" id="Phobius"/>
    </source>
</evidence>
<evidence type="ECO:0000313" key="3">
    <source>
        <dbReference type="EMBL" id="CAL8123783.1"/>
    </source>
</evidence>
<protein>
    <submittedName>
        <fullName evidence="3">Uncharacterized protein</fullName>
    </submittedName>
</protein>
<feature type="signal peptide" evidence="2">
    <location>
        <begin position="1"/>
        <end position="29"/>
    </location>
</feature>
<gene>
    <name evidence="3" type="ORF">ODALV1_LOCUS20316</name>
</gene>